<protein>
    <submittedName>
        <fullName evidence="1">Uncharacterized protein</fullName>
    </submittedName>
</protein>
<dbReference type="STRING" id="500637.PROVRUST_06857"/>
<organism evidence="1 2">
    <name type="scientific">Providencia rustigianii DSM 4541</name>
    <dbReference type="NCBI Taxonomy" id="500637"/>
    <lineage>
        <taxon>Bacteria</taxon>
        <taxon>Pseudomonadati</taxon>
        <taxon>Pseudomonadota</taxon>
        <taxon>Gammaproteobacteria</taxon>
        <taxon>Enterobacterales</taxon>
        <taxon>Morganellaceae</taxon>
        <taxon>Providencia</taxon>
    </lineage>
</organism>
<accession>D1P3I6</accession>
<keyword evidence="2" id="KW-1185">Reference proteome</keyword>
<reference evidence="1" key="1">
    <citation type="submission" date="2009-12" db="EMBL/GenBank/DDBJ databases">
        <authorList>
            <person name="Weinstock G."/>
            <person name="Sodergren E."/>
            <person name="Clifton S."/>
            <person name="Fulton L."/>
            <person name="Fulton B."/>
            <person name="Courtney L."/>
            <person name="Fronick C."/>
            <person name="Harrison M."/>
            <person name="Strong C."/>
            <person name="Farmer C."/>
            <person name="Delahaunty K."/>
            <person name="Markovic C."/>
            <person name="Hall O."/>
            <person name="Minx P."/>
            <person name="Tomlinson C."/>
            <person name="Mitreva M."/>
            <person name="Nelson J."/>
            <person name="Hou S."/>
            <person name="Wollam A."/>
            <person name="Pepin K.H."/>
            <person name="Johnson M."/>
            <person name="Bhonagiri V."/>
            <person name="Nash W.E."/>
            <person name="Warren W."/>
            <person name="Chinwalla A."/>
            <person name="Mardis E.R."/>
            <person name="Wilson R.K."/>
        </authorList>
    </citation>
    <scope>NUCLEOTIDE SEQUENCE [LARGE SCALE GENOMIC DNA]</scope>
    <source>
        <strain evidence="1">DSM 4541</strain>
    </source>
</reference>
<evidence type="ECO:0000313" key="1">
    <source>
        <dbReference type="EMBL" id="EFB72102.1"/>
    </source>
</evidence>
<dbReference type="EMBL" id="ABXV02000027">
    <property type="protein sequence ID" value="EFB72102.1"/>
    <property type="molecule type" value="Genomic_DNA"/>
</dbReference>
<proteinExistence type="predicted"/>
<comment type="caution">
    <text evidence="1">The sequence shown here is derived from an EMBL/GenBank/DDBJ whole genome shotgun (WGS) entry which is preliminary data.</text>
</comment>
<dbReference type="Proteomes" id="UP000005512">
    <property type="component" value="Unassembled WGS sequence"/>
</dbReference>
<dbReference type="HOGENOM" id="CLU_2701879_0_0_6"/>
<evidence type="ECO:0000313" key="2">
    <source>
        <dbReference type="Proteomes" id="UP000005512"/>
    </source>
</evidence>
<dbReference type="AlphaFoldDB" id="D1P3I6"/>
<name>D1P3I6_9GAMM</name>
<gene>
    <name evidence="1" type="ORF">PROVRUST_06857</name>
</gene>
<sequence length="73" mass="8398">MLSSRWEFITANKLNQLIEIVLSSAPANMLQIYEQPDRTSKSINYQPTSGKEQFWVAKRTADQQWMLLGGLHS</sequence>